<dbReference type="Proteomes" id="UP001221686">
    <property type="component" value="Unassembled WGS sequence"/>
</dbReference>
<dbReference type="EMBL" id="JAQNDL010000003">
    <property type="protein sequence ID" value="MDC0721424.1"/>
    <property type="molecule type" value="Genomic_DNA"/>
</dbReference>
<evidence type="ECO:0000313" key="8">
    <source>
        <dbReference type="Proteomes" id="UP001221686"/>
    </source>
</evidence>
<keyword evidence="8" id="KW-1185">Reference proteome</keyword>
<dbReference type="PANTHER" id="PTHR43671">
    <property type="entry name" value="SERINE/THREONINE-PROTEIN KINASE NEK"/>
    <property type="match status" value="1"/>
</dbReference>
<keyword evidence="4 7" id="KW-0418">Kinase</keyword>
<evidence type="ECO:0000256" key="3">
    <source>
        <dbReference type="ARBA" id="ARBA00022741"/>
    </source>
</evidence>
<protein>
    <recommendedName>
        <fullName evidence="1">non-specific serine/threonine protein kinase</fullName>
        <ecNumber evidence="1">2.7.11.1</ecNumber>
    </recommendedName>
</protein>
<evidence type="ECO:0000256" key="5">
    <source>
        <dbReference type="ARBA" id="ARBA00022840"/>
    </source>
</evidence>
<dbReference type="RefSeq" id="WP_272089927.1">
    <property type="nucleotide sequence ID" value="NZ_JAQNDL010000003.1"/>
</dbReference>
<reference evidence="7 8" key="1">
    <citation type="submission" date="2022-11" db="EMBL/GenBank/DDBJ databases">
        <title>Minimal conservation of predation-associated metabolite biosynthetic gene clusters underscores biosynthetic potential of Myxococcota including descriptions for ten novel species: Archangium lansinium sp. nov., Myxococcus landrumus sp. nov., Nannocystis bai.</title>
        <authorList>
            <person name="Ahearne A."/>
            <person name="Stevens C."/>
            <person name="Dowd S."/>
        </authorList>
    </citation>
    <scope>NUCLEOTIDE SEQUENCE [LARGE SCALE GENOMIC DNA]</scope>
    <source>
        <strain evidence="7 8">BB15-2</strain>
    </source>
</reference>
<sequence>MEEQVIRLQRSEWRFDPNAPLGRRGGFGAVYAGHDAAGGAVAVKKLHINNEAAGHREMEMAAVLATRTLRNVMPILDWGSDADGGGYFLVMPRAEGSLQGRLNGGALPESEAVAVLMDIARGLSEVHDIVHRDLKPDNVLRYEGKWVVADFGIAKFVEDSTSLRTLRDFLSGHYAAPEQWRLEAPTKATDIYALGCIGIALLTGLPPFAGQDDLQRCHLQQTPPSVSASPALRQMLAACLRKPTGARPSLSSLIEQLERAQAKVLLHDPIIAAGAIVAERALASDAHAARQRAAEEARVELAHAGDSILEELRERIFSEIIGASPMAHREDDASIALGEGVLSIESRFQLIPAGKFESSAWDVVAGWVVKVTQSSNKSYRERSANLWYADPSRSGSYRWFEAGHWRLGHGPVHSQPFALVHNSQLRDADLALSKSMHSMDVTPRPPRPIDGEGEEWFIGRWKKWLAEAATSSMRYPSHLPER</sequence>
<dbReference type="InterPro" id="IPR000719">
    <property type="entry name" value="Prot_kinase_dom"/>
</dbReference>
<evidence type="ECO:0000256" key="2">
    <source>
        <dbReference type="ARBA" id="ARBA00022679"/>
    </source>
</evidence>
<dbReference type="Pfam" id="PF00069">
    <property type="entry name" value="Pkinase"/>
    <property type="match status" value="1"/>
</dbReference>
<comment type="caution">
    <text evidence="7">The sequence shown here is derived from an EMBL/GenBank/DDBJ whole genome shotgun (WGS) entry which is preliminary data.</text>
</comment>
<proteinExistence type="predicted"/>
<keyword evidence="3" id="KW-0547">Nucleotide-binding</keyword>
<keyword evidence="5" id="KW-0067">ATP-binding</keyword>
<dbReference type="InterPro" id="IPR011009">
    <property type="entry name" value="Kinase-like_dom_sf"/>
</dbReference>
<evidence type="ECO:0000259" key="6">
    <source>
        <dbReference type="PROSITE" id="PS50011"/>
    </source>
</evidence>
<dbReference type="CDD" id="cd14014">
    <property type="entry name" value="STKc_PknB_like"/>
    <property type="match status" value="1"/>
</dbReference>
<evidence type="ECO:0000256" key="4">
    <source>
        <dbReference type="ARBA" id="ARBA00022777"/>
    </source>
</evidence>
<dbReference type="GO" id="GO:0016301">
    <property type="term" value="F:kinase activity"/>
    <property type="evidence" value="ECO:0007669"/>
    <property type="project" value="UniProtKB-KW"/>
</dbReference>
<feature type="domain" description="Protein kinase" evidence="6">
    <location>
        <begin position="16"/>
        <end position="271"/>
    </location>
</feature>
<name>A0ABT5E6E1_9BACT</name>
<organism evidence="7 8">
    <name type="scientific">Nannocystis bainbridge</name>
    <dbReference type="NCBI Taxonomy" id="2995303"/>
    <lineage>
        <taxon>Bacteria</taxon>
        <taxon>Pseudomonadati</taxon>
        <taxon>Myxococcota</taxon>
        <taxon>Polyangia</taxon>
        <taxon>Nannocystales</taxon>
        <taxon>Nannocystaceae</taxon>
        <taxon>Nannocystis</taxon>
    </lineage>
</organism>
<dbReference type="PROSITE" id="PS50011">
    <property type="entry name" value="PROTEIN_KINASE_DOM"/>
    <property type="match status" value="1"/>
</dbReference>
<evidence type="ECO:0000313" key="7">
    <source>
        <dbReference type="EMBL" id="MDC0721424.1"/>
    </source>
</evidence>
<dbReference type="SUPFAM" id="SSF56112">
    <property type="entry name" value="Protein kinase-like (PK-like)"/>
    <property type="match status" value="1"/>
</dbReference>
<dbReference type="PANTHER" id="PTHR43671:SF13">
    <property type="entry name" value="SERINE_THREONINE-PROTEIN KINASE NEK2"/>
    <property type="match status" value="1"/>
</dbReference>
<dbReference type="InterPro" id="IPR050660">
    <property type="entry name" value="NEK_Ser/Thr_kinase"/>
</dbReference>
<dbReference type="SMART" id="SM00220">
    <property type="entry name" value="S_TKc"/>
    <property type="match status" value="1"/>
</dbReference>
<evidence type="ECO:0000256" key="1">
    <source>
        <dbReference type="ARBA" id="ARBA00012513"/>
    </source>
</evidence>
<dbReference type="Gene3D" id="1.10.510.10">
    <property type="entry name" value="Transferase(Phosphotransferase) domain 1"/>
    <property type="match status" value="1"/>
</dbReference>
<keyword evidence="2" id="KW-0808">Transferase</keyword>
<accession>A0ABT5E6E1</accession>
<dbReference type="EC" id="2.7.11.1" evidence="1"/>
<gene>
    <name evidence="7" type="ORF">POL25_31245</name>
</gene>